<dbReference type="SUPFAM" id="SSF89360">
    <property type="entry name" value="HesB-like domain"/>
    <property type="match status" value="1"/>
</dbReference>
<accession>B1WQY8</accession>
<reference evidence="2 3" key="1">
    <citation type="journal article" date="2008" name="Proc. Natl. Acad. Sci. U.S.A.">
        <title>The genome of Cyanothece 51142, a unicellular diazotrophic cyanobacterium important in the marine nitrogen cycle.</title>
        <authorList>
            <person name="Welsh E.A."/>
            <person name="Liberton M."/>
            <person name="Stoeckel J."/>
            <person name="Loh T."/>
            <person name="Elvitigala T."/>
            <person name="Wang C."/>
            <person name="Wollam A."/>
            <person name="Fulton R.S."/>
            <person name="Clifton S.W."/>
            <person name="Jacobs J.M."/>
            <person name="Aurora R."/>
            <person name="Ghosh B.K."/>
            <person name="Sherman L.A."/>
            <person name="Smith R.D."/>
            <person name="Wilson R.K."/>
            <person name="Pakrasi H.B."/>
        </authorList>
    </citation>
    <scope>NUCLEOTIDE SEQUENCE [LARGE SCALE GENOMIC DNA]</scope>
    <source>
        <strain evidence="3">ATCC 51142 / BH68</strain>
    </source>
</reference>
<dbReference type="Pfam" id="PF01521">
    <property type="entry name" value="Fe-S_biosyn"/>
    <property type="match status" value="1"/>
</dbReference>
<proteinExistence type="predicted"/>
<dbReference type="Proteomes" id="UP000001203">
    <property type="component" value="Chromosome circular"/>
</dbReference>
<evidence type="ECO:0000313" key="3">
    <source>
        <dbReference type="Proteomes" id="UP000001203"/>
    </source>
</evidence>
<dbReference type="HOGENOM" id="CLU_069054_5_2_3"/>
<dbReference type="EMBL" id="CP000806">
    <property type="protein sequence ID" value="ACB53440.1"/>
    <property type="molecule type" value="Genomic_DNA"/>
</dbReference>
<dbReference type="InterPro" id="IPR035903">
    <property type="entry name" value="HesB-like_dom_sf"/>
</dbReference>
<protein>
    <recommendedName>
        <fullName evidence="1">Core domain-containing protein</fullName>
    </recommendedName>
</protein>
<dbReference type="PANTHER" id="PTHR47265:SF1">
    <property type="entry name" value="IRON-SULFUR ASSEMBLY PROTEIN ISCA, CHLOROPLASTIC"/>
    <property type="match status" value="1"/>
</dbReference>
<dbReference type="PANTHER" id="PTHR47265">
    <property type="entry name" value="IRON-SULFUR ASSEMBLY PROTEIN ISCA, CHLOROPLASTIC"/>
    <property type="match status" value="1"/>
</dbReference>
<organism evidence="2 3">
    <name type="scientific">Crocosphaera subtropica (strain ATCC 51142 / BH68)</name>
    <name type="common">Cyanothece sp. (strain ATCC 51142)</name>
    <dbReference type="NCBI Taxonomy" id="43989"/>
    <lineage>
        <taxon>Bacteria</taxon>
        <taxon>Bacillati</taxon>
        <taxon>Cyanobacteriota</taxon>
        <taxon>Cyanophyceae</taxon>
        <taxon>Oscillatoriophycideae</taxon>
        <taxon>Chroococcales</taxon>
        <taxon>Aphanothecaceae</taxon>
        <taxon>Crocosphaera</taxon>
        <taxon>Crocosphaera subtropica</taxon>
    </lineage>
</organism>
<dbReference type="InterPro" id="IPR016092">
    <property type="entry name" value="ATAP"/>
</dbReference>
<dbReference type="Gene3D" id="2.60.300.12">
    <property type="entry name" value="HesB-like domain"/>
    <property type="match status" value="1"/>
</dbReference>
<dbReference type="eggNOG" id="COG0316">
    <property type="taxonomic scope" value="Bacteria"/>
</dbReference>
<evidence type="ECO:0000313" key="2">
    <source>
        <dbReference type="EMBL" id="ACB53440.1"/>
    </source>
</evidence>
<evidence type="ECO:0000259" key="1">
    <source>
        <dbReference type="Pfam" id="PF01521"/>
    </source>
</evidence>
<dbReference type="InterPro" id="IPR000361">
    <property type="entry name" value="ATAP_core_dom"/>
</dbReference>
<dbReference type="KEGG" id="cyt:cce_4092"/>
<sequence length="118" mass="13500">MIDYNANNMLELTTAAIKEIKRMQNSRQQPDSYFRLGVKPGGCDGLYYTFDLCETKENSDRLHTIEDISVLIDEQSLNYLSDLRLDYAEDLMGGGFRFHNPLITTSCRCGLSFTIKET</sequence>
<dbReference type="AlphaFoldDB" id="B1WQY8"/>
<dbReference type="NCBIfam" id="TIGR00049">
    <property type="entry name" value="iron-sulfur cluster assembly accessory protein"/>
    <property type="match status" value="1"/>
</dbReference>
<keyword evidence="3" id="KW-1185">Reference proteome</keyword>
<dbReference type="GO" id="GO:0051537">
    <property type="term" value="F:2 iron, 2 sulfur cluster binding"/>
    <property type="evidence" value="ECO:0007669"/>
    <property type="project" value="UniProtKB-ARBA"/>
</dbReference>
<name>B1WQY8_CROS5</name>
<dbReference type="GO" id="GO:0016226">
    <property type="term" value="P:iron-sulfur cluster assembly"/>
    <property type="evidence" value="ECO:0007669"/>
    <property type="project" value="InterPro"/>
</dbReference>
<feature type="domain" description="Core" evidence="1">
    <location>
        <begin position="10"/>
        <end position="110"/>
    </location>
</feature>
<dbReference type="InterPro" id="IPR031108">
    <property type="entry name" value="IscA_plant_cyanobact"/>
</dbReference>
<dbReference type="STRING" id="43989.cce_4092"/>
<gene>
    <name evidence="2" type="ordered locus">cce_4092</name>
</gene>